<proteinExistence type="predicted"/>
<reference evidence="2" key="1">
    <citation type="submission" date="2016-10" db="EMBL/GenBank/DDBJ databases">
        <authorList>
            <person name="Varghese N."/>
            <person name="Submissions S."/>
        </authorList>
    </citation>
    <scope>NUCLEOTIDE SEQUENCE [LARGE SCALE GENOMIC DNA]</scope>
    <source>
        <strain evidence="2">DSM 26542</strain>
    </source>
</reference>
<gene>
    <name evidence="1" type="ORF">SAMN04487893_11539</name>
</gene>
<sequence>MKRHLVLVLIILTTLLTSCSTVLNHKTYKVNISSNAPNSKVRVYDSIYDLPSKVEVERSKKELELELITETENLNYKVKPVWDPKFVFVNLSGFILAPVNYAVDLTNPKRFYYRKSIFLDTNDTIRTITPERITKGIENGFKRYFSTELSRQKGDLYVHLGLPFVNGFKFKPELEGSVNIVGMMGFTAGLDYYHTNKQFLSLRLSAVEDYNNPVPITEDPSETLNMPLSSVFVSLSNNHQFNRFSVGYGVAFARNMWEFVFKEEYQFIIMETKKRAHSAIGLVIPVHFTVFDNFNIGAIYRPTFYTFGHSTKFQYEHLLSLEFSYKFKIR</sequence>
<dbReference type="PROSITE" id="PS51257">
    <property type="entry name" value="PROKAR_LIPOPROTEIN"/>
    <property type="match status" value="1"/>
</dbReference>
<dbReference type="EMBL" id="FORU01000015">
    <property type="protein sequence ID" value="SFJ75649.1"/>
    <property type="molecule type" value="Genomic_DNA"/>
</dbReference>
<keyword evidence="2" id="KW-1185">Reference proteome</keyword>
<dbReference type="Proteomes" id="UP000243887">
    <property type="component" value="Unassembled WGS sequence"/>
</dbReference>
<dbReference type="OrthoDB" id="1198767at2"/>
<protein>
    <recommendedName>
        <fullName evidence="3">Lipoprotein</fullName>
    </recommendedName>
</protein>
<name>A0A1I3TZB9_9FLAO</name>
<accession>A0A1I3TZB9</accession>
<evidence type="ECO:0000313" key="1">
    <source>
        <dbReference type="EMBL" id="SFJ75649.1"/>
    </source>
</evidence>
<evidence type="ECO:0008006" key="3">
    <source>
        <dbReference type="Google" id="ProtNLM"/>
    </source>
</evidence>
<organism evidence="1 2">
    <name type="scientific">Myroides guanonis</name>
    <dbReference type="NCBI Taxonomy" id="1150112"/>
    <lineage>
        <taxon>Bacteria</taxon>
        <taxon>Pseudomonadati</taxon>
        <taxon>Bacteroidota</taxon>
        <taxon>Flavobacteriia</taxon>
        <taxon>Flavobacteriales</taxon>
        <taxon>Flavobacteriaceae</taxon>
        <taxon>Myroides</taxon>
    </lineage>
</organism>
<dbReference type="AlphaFoldDB" id="A0A1I3TZB9"/>
<dbReference type="RefSeq" id="WP_143077768.1">
    <property type="nucleotide sequence ID" value="NZ_FORU01000015.1"/>
</dbReference>
<evidence type="ECO:0000313" key="2">
    <source>
        <dbReference type="Proteomes" id="UP000243887"/>
    </source>
</evidence>
<dbReference type="STRING" id="1150112.SAMN04487893_11539"/>